<dbReference type="PANTHER" id="PTHR24126">
    <property type="entry name" value="ANKYRIN REPEAT, PH AND SEC7 DOMAIN CONTAINING PROTEIN SECG-RELATED"/>
    <property type="match status" value="1"/>
</dbReference>
<dbReference type="InterPro" id="IPR000850">
    <property type="entry name" value="Adenylat/UMP-CMP_kin"/>
</dbReference>
<evidence type="ECO:0000256" key="4">
    <source>
        <dbReference type="PROSITE-ProRule" id="PRU00023"/>
    </source>
</evidence>
<dbReference type="AlphaFoldDB" id="A0A9K3LIS3"/>
<dbReference type="HAMAP" id="MF_00235">
    <property type="entry name" value="Adenylate_kinase_Adk"/>
    <property type="match status" value="1"/>
</dbReference>
<gene>
    <name evidence="6" type="ORF">IV203_026257</name>
</gene>
<keyword evidence="3 4" id="KW-0040">ANK repeat</keyword>
<evidence type="ECO:0000256" key="1">
    <source>
        <dbReference type="ARBA" id="ARBA00022737"/>
    </source>
</evidence>
<keyword evidence="7" id="KW-1185">Reference proteome</keyword>
<dbReference type="PROSITE" id="PS00113">
    <property type="entry name" value="ADENYLATE_KINASE"/>
    <property type="match status" value="1"/>
</dbReference>
<feature type="repeat" description="ANK" evidence="4">
    <location>
        <begin position="115"/>
        <end position="147"/>
    </location>
</feature>
<dbReference type="CDD" id="cd01428">
    <property type="entry name" value="ADK"/>
    <property type="match status" value="1"/>
</dbReference>
<dbReference type="PROSITE" id="PS00018">
    <property type="entry name" value="EF_HAND_1"/>
    <property type="match status" value="1"/>
</dbReference>
<accession>A0A9K3LIS3</accession>
<reference evidence="6" key="2">
    <citation type="submission" date="2021-04" db="EMBL/GenBank/DDBJ databases">
        <authorList>
            <person name="Podell S."/>
        </authorList>
    </citation>
    <scope>NUCLEOTIDE SEQUENCE</scope>
    <source>
        <strain evidence="6">Hildebrandi</strain>
    </source>
</reference>
<dbReference type="InterPro" id="IPR018247">
    <property type="entry name" value="EF_Hand_1_Ca_BS"/>
</dbReference>
<name>A0A9K3LIS3_9STRA</name>
<keyword evidence="2" id="KW-0547">Nucleotide-binding</keyword>
<dbReference type="Pfam" id="PF00406">
    <property type="entry name" value="ADK"/>
    <property type="match status" value="1"/>
</dbReference>
<dbReference type="GO" id="GO:0006139">
    <property type="term" value="P:nucleobase-containing compound metabolic process"/>
    <property type="evidence" value="ECO:0007669"/>
    <property type="project" value="InterPro"/>
</dbReference>
<dbReference type="GO" id="GO:0005509">
    <property type="term" value="F:calcium ion binding"/>
    <property type="evidence" value="ECO:0007669"/>
    <property type="project" value="InterPro"/>
</dbReference>
<dbReference type="GO" id="GO:0005524">
    <property type="term" value="F:ATP binding"/>
    <property type="evidence" value="ECO:0007669"/>
    <property type="project" value="InterPro"/>
</dbReference>
<evidence type="ECO:0000256" key="3">
    <source>
        <dbReference type="ARBA" id="ARBA00023043"/>
    </source>
</evidence>
<dbReference type="Pfam" id="PF12796">
    <property type="entry name" value="Ank_2"/>
    <property type="match status" value="2"/>
</dbReference>
<dbReference type="SMART" id="SM00248">
    <property type="entry name" value="ANK"/>
    <property type="match status" value="5"/>
</dbReference>
<dbReference type="PROSITE" id="PS50088">
    <property type="entry name" value="ANK_REPEAT"/>
    <property type="match status" value="2"/>
</dbReference>
<sequence>MMHRSRLMASTAWRSLARVSAVESQARNASFSSCFPSSAPSLSRFSSSFASVPTFDSPMVDDNLEDLCQKHMDVPAQEFAMGCSILHQIAIGISVQDLESILNDMPRLVNFRDYDRRTPLHIASSEGHLELCQMLLQRGAKINRCDRWGGSPLDDAYRHRHSAVIELLQKNGGRFGSPSQANNLISAASEGDLEEVKALLEYGKVDLNSGDYDRRTALHLAAGEGRIEIVRLLCEKGADVNVRDRWGSRPLDDAKSGGHPECVQILEKFGAKIESPEICSSQEALLDLMQCYGKVREGQLTLDLDDVREMLKSVGENPTTEVIEKLFEVADVDRNGLIDLEEFISHSEMFLSGRPARIILVVGGPGSGKGLLCERLQKECNVVHLSSGELLRDEVAKRTELGKHVEDIMKGGGLVSSAIMVTLMQKRMKDHPGKRILLDGFPRSQENARDLVTLCGRPELALHLMCDDTVMLERIMKRGESSGRTDDNFQTAIQRVRTYHKYHNMTLEFLREEHVPIVNLDCSATPEGVWEQLRSIGRLMRSTVKLNTTAASAEVK</sequence>
<proteinExistence type="inferred from homology"/>
<evidence type="ECO:0000313" key="6">
    <source>
        <dbReference type="EMBL" id="KAG7362897.1"/>
    </source>
</evidence>
<evidence type="ECO:0000256" key="2">
    <source>
        <dbReference type="ARBA" id="ARBA00022741"/>
    </source>
</evidence>
<dbReference type="GO" id="GO:0019205">
    <property type="term" value="F:nucleobase-containing compound kinase activity"/>
    <property type="evidence" value="ECO:0007669"/>
    <property type="project" value="InterPro"/>
</dbReference>
<protein>
    <submittedName>
        <fullName evidence="6">Ankyrin repeat domain protein</fullName>
    </submittedName>
</protein>
<reference evidence="6" key="1">
    <citation type="journal article" date="2021" name="Sci. Rep.">
        <title>Diploid genomic architecture of Nitzschia inconspicua, an elite biomass production diatom.</title>
        <authorList>
            <person name="Oliver A."/>
            <person name="Podell S."/>
            <person name="Pinowska A."/>
            <person name="Traller J.C."/>
            <person name="Smith S.R."/>
            <person name="McClure R."/>
            <person name="Beliaev A."/>
            <person name="Bohutskyi P."/>
            <person name="Hill E.A."/>
            <person name="Rabines A."/>
            <person name="Zheng H."/>
            <person name="Allen L.Z."/>
            <person name="Kuo A."/>
            <person name="Grigoriev I.V."/>
            <person name="Allen A.E."/>
            <person name="Hazlebeck D."/>
            <person name="Allen E.E."/>
        </authorList>
    </citation>
    <scope>NUCLEOTIDE SEQUENCE</scope>
    <source>
        <strain evidence="6">Hildebrandi</strain>
    </source>
</reference>
<dbReference type="EMBL" id="JAGRRH010000010">
    <property type="protein sequence ID" value="KAG7362897.1"/>
    <property type="molecule type" value="Genomic_DNA"/>
</dbReference>
<dbReference type="InterPro" id="IPR002048">
    <property type="entry name" value="EF_hand_dom"/>
</dbReference>
<evidence type="ECO:0000313" key="7">
    <source>
        <dbReference type="Proteomes" id="UP000693970"/>
    </source>
</evidence>
<keyword evidence="1" id="KW-0677">Repeat</keyword>
<organism evidence="6 7">
    <name type="scientific">Nitzschia inconspicua</name>
    <dbReference type="NCBI Taxonomy" id="303405"/>
    <lineage>
        <taxon>Eukaryota</taxon>
        <taxon>Sar</taxon>
        <taxon>Stramenopiles</taxon>
        <taxon>Ochrophyta</taxon>
        <taxon>Bacillariophyta</taxon>
        <taxon>Bacillariophyceae</taxon>
        <taxon>Bacillariophycidae</taxon>
        <taxon>Bacillariales</taxon>
        <taxon>Bacillariaceae</taxon>
        <taxon>Nitzschia</taxon>
    </lineage>
</organism>
<dbReference type="PANTHER" id="PTHR24126:SF14">
    <property type="entry name" value="ANK_REP_REGION DOMAIN-CONTAINING PROTEIN"/>
    <property type="match status" value="1"/>
</dbReference>
<comment type="caution">
    <text evidence="6">The sequence shown here is derived from an EMBL/GenBank/DDBJ whole genome shotgun (WGS) entry which is preliminary data.</text>
</comment>
<dbReference type="Pfam" id="PF13499">
    <property type="entry name" value="EF-hand_7"/>
    <property type="match status" value="1"/>
</dbReference>
<dbReference type="CDD" id="cd00051">
    <property type="entry name" value="EFh"/>
    <property type="match status" value="1"/>
</dbReference>
<feature type="domain" description="EF-hand" evidence="5">
    <location>
        <begin position="318"/>
        <end position="353"/>
    </location>
</feature>
<dbReference type="PROSITE" id="PS50297">
    <property type="entry name" value="ANK_REP_REGION"/>
    <property type="match status" value="2"/>
</dbReference>
<evidence type="ECO:0000259" key="5">
    <source>
        <dbReference type="PROSITE" id="PS50222"/>
    </source>
</evidence>
<dbReference type="PROSITE" id="PS50222">
    <property type="entry name" value="EF_HAND_2"/>
    <property type="match status" value="1"/>
</dbReference>
<dbReference type="InterPro" id="IPR002110">
    <property type="entry name" value="Ankyrin_rpt"/>
</dbReference>
<dbReference type="InterPro" id="IPR033690">
    <property type="entry name" value="Adenylat_kinase_CS"/>
</dbReference>
<dbReference type="OrthoDB" id="442176at2759"/>
<dbReference type="Proteomes" id="UP000693970">
    <property type="component" value="Unassembled WGS sequence"/>
</dbReference>
<feature type="repeat" description="ANK" evidence="4">
    <location>
        <begin position="213"/>
        <end position="245"/>
    </location>
</feature>